<dbReference type="RefSeq" id="WP_186915910.1">
    <property type="nucleotide sequence ID" value="NZ_JACOFZ010000002.1"/>
</dbReference>
<keyword evidence="2" id="KW-1133">Transmembrane helix</keyword>
<gene>
    <name evidence="3" type="ORF">H8K36_09435</name>
</gene>
<comment type="caution">
    <text evidence="3">The sequence shown here is derived from an EMBL/GenBank/DDBJ whole genome shotgun (WGS) entry which is preliminary data.</text>
</comment>
<evidence type="ECO:0000313" key="3">
    <source>
        <dbReference type="EMBL" id="MBC3881593.1"/>
    </source>
</evidence>
<keyword evidence="2" id="KW-0472">Membrane</keyword>
<reference evidence="3" key="1">
    <citation type="submission" date="2020-08" db="EMBL/GenBank/DDBJ databases">
        <title>Novel species isolated from subtropical streams in China.</title>
        <authorList>
            <person name="Lu H."/>
        </authorList>
    </citation>
    <scope>NUCLEOTIDE SEQUENCE</scope>
    <source>
        <strain evidence="3">LX22W</strain>
    </source>
</reference>
<evidence type="ECO:0000256" key="2">
    <source>
        <dbReference type="SAM" id="Phobius"/>
    </source>
</evidence>
<evidence type="ECO:0000256" key="1">
    <source>
        <dbReference type="SAM" id="MobiDB-lite"/>
    </source>
</evidence>
<feature type="transmembrane region" description="Helical" evidence="2">
    <location>
        <begin position="29"/>
        <end position="46"/>
    </location>
</feature>
<sequence>MNIKDIIGMIFCGAGATIGTIGYRLLGLQWYFGSGILLAIGAYFICDAARDRKLRDALDEVPGDWGDRHYTSGASSTDGFDDGGDYGDAS</sequence>
<protein>
    <submittedName>
        <fullName evidence="3">Uncharacterized protein</fullName>
    </submittedName>
</protein>
<feature type="compositionally biased region" description="Acidic residues" evidence="1">
    <location>
        <begin position="79"/>
        <end position="90"/>
    </location>
</feature>
<organism evidence="3 4">
    <name type="scientific">Undibacterium nitidum</name>
    <dbReference type="NCBI Taxonomy" id="2762298"/>
    <lineage>
        <taxon>Bacteria</taxon>
        <taxon>Pseudomonadati</taxon>
        <taxon>Pseudomonadota</taxon>
        <taxon>Betaproteobacteria</taxon>
        <taxon>Burkholderiales</taxon>
        <taxon>Oxalobacteraceae</taxon>
        <taxon>Undibacterium</taxon>
    </lineage>
</organism>
<proteinExistence type="predicted"/>
<name>A0A923HNE8_9BURK</name>
<dbReference type="Proteomes" id="UP000627446">
    <property type="component" value="Unassembled WGS sequence"/>
</dbReference>
<feature type="region of interest" description="Disordered" evidence="1">
    <location>
        <begin position="60"/>
        <end position="90"/>
    </location>
</feature>
<dbReference type="EMBL" id="JACOFZ010000002">
    <property type="protein sequence ID" value="MBC3881593.1"/>
    <property type="molecule type" value="Genomic_DNA"/>
</dbReference>
<accession>A0A923HNE8</accession>
<evidence type="ECO:0000313" key="4">
    <source>
        <dbReference type="Proteomes" id="UP000627446"/>
    </source>
</evidence>
<dbReference type="AlphaFoldDB" id="A0A923HNE8"/>
<keyword evidence="2" id="KW-0812">Transmembrane</keyword>
<feature type="transmembrane region" description="Helical" evidence="2">
    <location>
        <begin position="7"/>
        <end position="23"/>
    </location>
</feature>
<keyword evidence="4" id="KW-1185">Reference proteome</keyword>